<comment type="caution">
    <text evidence="2">The sequence shown here is derived from an EMBL/GenBank/DDBJ whole genome shotgun (WGS) entry which is preliminary data.</text>
</comment>
<dbReference type="Proteomes" id="UP001276854">
    <property type="component" value="Unassembled WGS sequence"/>
</dbReference>
<gene>
    <name evidence="2" type="ORF">RZO55_06445</name>
</gene>
<organism evidence="2 3">
    <name type="scientific">Clostridium boliviensis</name>
    <dbReference type="NCBI Taxonomy" id="318465"/>
    <lineage>
        <taxon>Bacteria</taxon>
        <taxon>Bacillati</taxon>
        <taxon>Bacillota</taxon>
        <taxon>Clostridia</taxon>
        <taxon>Eubacteriales</taxon>
        <taxon>Clostridiaceae</taxon>
        <taxon>Clostridium</taxon>
    </lineage>
</organism>
<evidence type="ECO:0000313" key="3">
    <source>
        <dbReference type="Proteomes" id="UP001276854"/>
    </source>
</evidence>
<protein>
    <submittedName>
        <fullName evidence="2">Helix-turn-helix transcriptional regulator</fullName>
    </submittedName>
</protein>
<evidence type="ECO:0000313" key="2">
    <source>
        <dbReference type="EMBL" id="MDW2797214.1"/>
    </source>
</evidence>
<dbReference type="SMART" id="SM00530">
    <property type="entry name" value="HTH_XRE"/>
    <property type="match status" value="1"/>
</dbReference>
<dbReference type="SUPFAM" id="SSF47413">
    <property type="entry name" value="lambda repressor-like DNA-binding domains"/>
    <property type="match status" value="1"/>
</dbReference>
<accession>A0ABU4GHX6</accession>
<dbReference type="Pfam" id="PF13443">
    <property type="entry name" value="HTH_26"/>
    <property type="match status" value="1"/>
</dbReference>
<dbReference type="InterPro" id="IPR010982">
    <property type="entry name" value="Lambda_DNA-bd_dom_sf"/>
</dbReference>
<dbReference type="RefSeq" id="WP_318063471.1">
    <property type="nucleotide sequence ID" value="NZ_JAWONS010000109.1"/>
</dbReference>
<sequence length="152" mass="16925">MTIQQLMQDMKMSRYRLSKISGIPWATLVDIYSGKTNLKRCGAGTMSKLSKALGLSIEELLILEIAPEKNTADGKPNIKTYLETGLSGNIQKAIKEYLQGEKEQVLHLDCLWGELYGAINADLWAGSITQQQASYLREKYLGLAGKEEQPND</sequence>
<evidence type="ECO:0000259" key="1">
    <source>
        <dbReference type="PROSITE" id="PS50943"/>
    </source>
</evidence>
<dbReference type="InterPro" id="IPR001387">
    <property type="entry name" value="Cro/C1-type_HTH"/>
</dbReference>
<keyword evidence="3" id="KW-1185">Reference proteome</keyword>
<name>A0ABU4GHX6_9CLOT</name>
<dbReference type="EMBL" id="JAWONS010000109">
    <property type="protein sequence ID" value="MDW2797214.1"/>
    <property type="molecule type" value="Genomic_DNA"/>
</dbReference>
<dbReference type="CDD" id="cd00093">
    <property type="entry name" value="HTH_XRE"/>
    <property type="match status" value="1"/>
</dbReference>
<reference evidence="2 3" key="1">
    <citation type="submission" date="2023-10" db="EMBL/GenBank/DDBJ databases">
        <title>A novel Glycoside Hydrolase 43-Like Enzyme from Clostrdium boliviensis is an Endo-xylanase, and a Candidate for Xylooligosaccharides Production from Different Xylan Substrates.</title>
        <authorList>
            <person name="Alvarez M.T."/>
            <person name="Rocabado-Villegas L.R."/>
            <person name="Salas-Veizaga D.M."/>
            <person name="Linares-Pasten J.A."/>
            <person name="Gudmundsdottir E.E."/>
            <person name="Hreggvidsson G.O."/>
            <person name="Adlercreutz P."/>
            <person name="Nordberg Karlsson E."/>
        </authorList>
    </citation>
    <scope>NUCLEOTIDE SEQUENCE [LARGE SCALE GENOMIC DNA]</scope>
    <source>
        <strain evidence="2 3">E-1</strain>
    </source>
</reference>
<dbReference type="Gene3D" id="1.10.260.40">
    <property type="entry name" value="lambda repressor-like DNA-binding domains"/>
    <property type="match status" value="1"/>
</dbReference>
<dbReference type="PROSITE" id="PS50943">
    <property type="entry name" value="HTH_CROC1"/>
    <property type="match status" value="1"/>
</dbReference>
<feature type="domain" description="HTH cro/C1-type" evidence="1">
    <location>
        <begin position="3"/>
        <end position="60"/>
    </location>
</feature>
<proteinExistence type="predicted"/>